<evidence type="ECO:0000313" key="1">
    <source>
        <dbReference type="EMBL" id="MPQ43078.1"/>
    </source>
</evidence>
<dbReference type="Proteomes" id="UP000430345">
    <property type="component" value="Unassembled WGS sequence"/>
</dbReference>
<proteinExistence type="predicted"/>
<organism evidence="1 2">
    <name type="scientific">Clostridium tarantellae</name>
    <dbReference type="NCBI Taxonomy" id="39493"/>
    <lineage>
        <taxon>Bacteria</taxon>
        <taxon>Bacillati</taxon>
        <taxon>Bacillota</taxon>
        <taxon>Clostridia</taxon>
        <taxon>Eubacteriales</taxon>
        <taxon>Clostridiaceae</taxon>
        <taxon>Clostridium</taxon>
    </lineage>
</organism>
<reference evidence="1 2" key="1">
    <citation type="submission" date="2019-10" db="EMBL/GenBank/DDBJ databases">
        <title>The Genome Sequence of Clostridium tarantellae Isolated from Fish Brain.</title>
        <authorList>
            <person name="Bano L."/>
            <person name="Kiel M."/>
            <person name="Sales G."/>
            <person name="Doxey A.C."/>
            <person name="Mansfield M.J."/>
            <person name="Schiavone M."/>
            <person name="Rossetto O."/>
            <person name="Pirazzini M."/>
            <person name="Dobrindt U."/>
            <person name="Montecucco C."/>
        </authorList>
    </citation>
    <scope>NUCLEOTIDE SEQUENCE [LARGE SCALE GENOMIC DNA]</scope>
    <source>
        <strain evidence="1 2">DSM 3997</strain>
    </source>
</reference>
<dbReference type="OrthoDB" id="104542at2"/>
<gene>
    <name evidence="1" type="ORF">GBZ86_04800</name>
</gene>
<protein>
    <recommendedName>
        <fullName evidence="3">Trypsin-like serine protease</fullName>
    </recommendedName>
</protein>
<dbReference type="InterPro" id="IPR043504">
    <property type="entry name" value="Peptidase_S1_PA_chymotrypsin"/>
</dbReference>
<accession>A0A6I1MKV7</accession>
<dbReference type="EMBL" id="WHJC01000038">
    <property type="protein sequence ID" value="MPQ43078.1"/>
    <property type="molecule type" value="Genomic_DNA"/>
</dbReference>
<dbReference type="RefSeq" id="WP_152888272.1">
    <property type="nucleotide sequence ID" value="NZ_WHJC01000038.1"/>
</dbReference>
<dbReference type="Gene3D" id="2.40.10.10">
    <property type="entry name" value="Trypsin-like serine proteases"/>
    <property type="match status" value="1"/>
</dbReference>
<sequence>MIDYKREQCRIIIQNDYHLFLKKQNVVGLAFGYKINENLNTKEPCLKVLVKEKVPSSNLKPEDLIPEIYRGFKTDIIETGDLSYSSLRSKNLPLQFGYSIGPANVELVGSAGCLVKDCCKNYYILSNSHLFSFFDTLPIGTPILHPGVKDGGIYPKDLIAILSKTVPIISSIGDPFIINYVDCALAKIINPRLITKKLALIGNIKGLCPATLELNVKKVGRTTSLTTGMVIALDAVIALEDFNDNKQIFVDQIITTHMSDKGDSGSLVLDKNNNAIGLIFANSSSISILNPIKLVLDALKVSIVTS</sequence>
<name>A0A6I1MKV7_9CLOT</name>
<dbReference type="SUPFAM" id="SSF50494">
    <property type="entry name" value="Trypsin-like serine proteases"/>
    <property type="match status" value="1"/>
</dbReference>
<evidence type="ECO:0008006" key="3">
    <source>
        <dbReference type="Google" id="ProtNLM"/>
    </source>
</evidence>
<comment type="caution">
    <text evidence="1">The sequence shown here is derived from an EMBL/GenBank/DDBJ whole genome shotgun (WGS) entry which is preliminary data.</text>
</comment>
<keyword evidence="2" id="KW-1185">Reference proteome</keyword>
<evidence type="ECO:0000313" key="2">
    <source>
        <dbReference type="Proteomes" id="UP000430345"/>
    </source>
</evidence>
<dbReference type="AlphaFoldDB" id="A0A6I1MKV7"/>
<dbReference type="InterPro" id="IPR009003">
    <property type="entry name" value="Peptidase_S1_PA"/>
</dbReference>